<gene>
    <name evidence="1" type="ORF">LOK49_LG05G03572</name>
</gene>
<reference evidence="1 2" key="1">
    <citation type="journal article" date="2022" name="Plant J.">
        <title>Chromosome-level genome of Camellia lanceoleosa provides a valuable resource for understanding genome evolution and self-incompatibility.</title>
        <authorList>
            <person name="Gong W."/>
            <person name="Xiao S."/>
            <person name="Wang L."/>
            <person name="Liao Z."/>
            <person name="Chang Y."/>
            <person name="Mo W."/>
            <person name="Hu G."/>
            <person name="Li W."/>
            <person name="Zhao G."/>
            <person name="Zhu H."/>
            <person name="Hu X."/>
            <person name="Ji K."/>
            <person name="Xiang X."/>
            <person name="Song Q."/>
            <person name="Yuan D."/>
            <person name="Jin S."/>
            <person name="Zhang L."/>
        </authorList>
    </citation>
    <scope>NUCLEOTIDE SEQUENCE [LARGE SCALE GENOMIC DNA]</scope>
    <source>
        <strain evidence="1">SQ_2022a</strain>
    </source>
</reference>
<comment type="caution">
    <text evidence="1">The sequence shown here is derived from an EMBL/GenBank/DDBJ whole genome shotgun (WGS) entry which is preliminary data.</text>
</comment>
<name>A0ACC0HUC2_9ERIC</name>
<evidence type="ECO:0000313" key="2">
    <source>
        <dbReference type="Proteomes" id="UP001060215"/>
    </source>
</evidence>
<organism evidence="1 2">
    <name type="scientific">Camellia lanceoleosa</name>
    <dbReference type="NCBI Taxonomy" id="1840588"/>
    <lineage>
        <taxon>Eukaryota</taxon>
        <taxon>Viridiplantae</taxon>
        <taxon>Streptophyta</taxon>
        <taxon>Embryophyta</taxon>
        <taxon>Tracheophyta</taxon>
        <taxon>Spermatophyta</taxon>
        <taxon>Magnoliopsida</taxon>
        <taxon>eudicotyledons</taxon>
        <taxon>Gunneridae</taxon>
        <taxon>Pentapetalae</taxon>
        <taxon>asterids</taxon>
        <taxon>Ericales</taxon>
        <taxon>Theaceae</taxon>
        <taxon>Camellia</taxon>
    </lineage>
</organism>
<dbReference type="Proteomes" id="UP001060215">
    <property type="component" value="Chromosome 4"/>
</dbReference>
<sequence>MGKQREAANGHDSDLHFLNYSVSANNESPYPEGRKQDRDSLLETSTEDRVEPCHIVEDTVLSMPRSISVNKIPNTVKTVAGDAVLSDKREEIKSHSVSETGVVEITEKGIATSMQEAQKPELNHLRSPLYDTDVGQGNDELIRKSEGKDSMVKNMTVSESNADVSKNLKECDDKRINSNREEVVQENELHSQDSSRTSGDNRGTNGAEGKVKEFVKIFNQEATSQPKNDIKTRIGQKDASASSSESRPDGSKVAVGNIDDLFQEDFVIKELSHDQYKLLQTEEGYDDIQISDAKTQQWSNGKEGNIRSLLSTLQYVTSDLEIKSIMKFGSKKGWKPKVLFRLRGKSAIRFCIFPRIKPAIYGPGNTPVYLNVYDLTPMNGYVYWAGFGIFHSGVEVHGVEYAFGAHDYPSSGVFEVEPRQCPGFKFRKSILIGTTCLDAIQVREFMECHSANYNGDRIT</sequence>
<keyword evidence="2" id="KW-1185">Reference proteome</keyword>
<dbReference type="EMBL" id="CM045761">
    <property type="protein sequence ID" value="KAI8016580.1"/>
    <property type="molecule type" value="Genomic_DNA"/>
</dbReference>
<accession>A0ACC0HUC2</accession>
<proteinExistence type="predicted"/>
<protein>
    <submittedName>
        <fullName evidence="1">DeSI-like protein</fullName>
    </submittedName>
</protein>
<evidence type="ECO:0000313" key="1">
    <source>
        <dbReference type="EMBL" id="KAI8016580.1"/>
    </source>
</evidence>